<dbReference type="Gene3D" id="3.90.70.80">
    <property type="match status" value="1"/>
</dbReference>
<proteinExistence type="predicted"/>
<dbReference type="Proteomes" id="UP000828390">
    <property type="component" value="Unassembled WGS sequence"/>
</dbReference>
<dbReference type="AlphaFoldDB" id="A0A9D4GGY5"/>
<reference evidence="1" key="2">
    <citation type="submission" date="2020-11" db="EMBL/GenBank/DDBJ databases">
        <authorList>
            <person name="McCartney M.A."/>
            <person name="Auch B."/>
            <person name="Kono T."/>
            <person name="Mallez S."/>
            <person name="Becker A."/>
            <person name="Gohl D.M."/>
            <person name="Silverstein K.A.T."/>
            <person name="Koren S."/>
            <person name="Bechman K.B."/>
            <person name="Herman A."/>
            <person name="Abrahante J.E."/>
            <person name="Garbe J."/>
        </authorList>
    </citation>
    <scope>NUCLEOTIDE SEQUENCE</scope>
    <source>
        <strain evidence="1">Duluth1</strain>
        <tissue evidence="1">Whole animal</tissue>
    </source>
</reference>
<gene>
    <name evidence="1" type="ORF">DPMN_143786</name>
</gene>
<accession>A0A9D4GGY5</accession>
<sequence>MEEYNVGDPSVNVDLKVSEIESQKKLESPGIDPHMHSMQDNFEMILRKMCLCKSFGDLQILVSSIEEKVKELYGQSYFNTDVSVISHRLTVDRLAHEQDYDNLTILAAVGTLPVSVQGDGNCLPRSGRILAFGDEDHHTEIRCRIVIEMVTNIDRYLSVDHLQKRK</sequence>
<comment type="caution">
    <text evidence="1">The sequence shown here is derived from an EMBL/GenBank/DDBJ whole genome shotgun (WGS) entry which is preliminary data.</text>
</comment>
<evidence type="ECO:0000313" key="1">
    <source>
        <dbReference type="EMBL" id="KAH3815264.1"/>
    </source>
</evidence>
<protein>
    <submittedName>
        <fullName evidence="1">Uncharacterized protein</fullName>
    </submittedName>
</protein>
<organism evidence="1 2">
    <name type="scientific">Dreissena polymorpha</name>
    <name type="common">Zebra mussel</name>
    <name type="synonym">Mytilus polymorpha</name>
    <dbReference type="NCBI Taxonomy" id="45954"/>
    <lineage>
        <taxon>Eukaryota</taxon>
        <taxon>Metazoa</taxon>
        <taxon>Spiralia</taxon>
        <taxon>Lophotrochozoa</taxon>
        <taxon>Mollusca</taxon>
        <taxon>Bivalvia</taxon>
        <taxon>Autobranchia</taxon>
        <taxon>Heteroconchia</taxon>
        <taxon>Euheterodonta</taxon>
        <taxon>Imparidentia</taxon>
        <taxon>Neoheterodontei</taxon>
        <taxon>Myida</taxon>
        <taxon>Dreissenoidea</taxon>
        <taxon>Dreissenidae</taxon>
        <taxon>Dreissena</taxon>
    </lineage>
</organism>
<dbReference type="EMBL" id="JAIWYP010000006">
    <property type="protein sequence ID" value="KAH3815264.1"/>
    <property type="molecule type" value="Genomic_DNA"/>
</dbReference>
<keyword evidence="2" id="KW-1185">Reference proteome</keyword>
<evidence type="ECO:0000313" key="2">
    <source>
        <dbReference type="Proteomes" id="UP000828390"/>
    </source>
</evidence>
<reference evidence="1" key="1">
    <citation type="journal article" date="2019" name="bioRxiv">
        <title>The Genome of the Zebra Mussel, Dreissena polymorpha: A Resource for Invasive Species Research.</title>
        <authorList>
            <person name="McCartney M.A."/>
            <person name="Auch B."/>
            <person name="Kono T."/>
            <person name="Mallez S."/>
            <person name="Zhang Y."/>
            <person name="Obille A."/>
            <person name="Becker A."/>
            <person name="Abrahante J.E."/>
            <person name="Garbe J."/>
            <person name="Badalamenti J.P."/>
            <person name="Herman A."/>
            <person name="Mangelson H."/>
            <person name="Liachko I."/>
            <person name="Sullivan S."/>
            <person name="Sone E.D."/>
            <person name="Koren S."/>
            <person name="Silverstein K.A.T."/>
            <person name="Beckman K.B."/>
            <person name="Gohl D.M."/>
        </authorList>
    </citation>
    <scope>NUCLEOTIDE SEQUENCE</scope>
    <source>
        <strain evidence="1">Duluth1</strain>
        <tissue evidence="1">Whole animal</tissue>
    </source>
</reference>
<name>A0A9D4GGY5_DREPO</name>